<keyword evidence="3" id="KW-1185">Reference proteome</keyword>
<dbReference type="InterPro" id="IPR046341">
    <property type="entry name" value="SET_dom_sf"/>
</dbReference>
<name>M2QUK2_COCSN</name>
<feature type="domain" description="SET" evidence="1">
    <location>
        <begin position="16"/>
        <end position="182"/>
    </location>
</feature>
<dbReference type="KEGG" id="bsc:COCSADRAFT_348193"/>
<dbReference type="SMART" id="SM00317">
    <property type="entry name" value="SET"/>
    <property type="match status" value="1"/>
</dbReference>
<organism evidence="2 3">
    <name type="scientific">Cochliobolus sativus (strain ND90Pr / ATCC 201652)</name>
    <name type="common">Common root rot and spot blotch fungus</name>
    <name type="synonym">Bipolaris sorokiniana</name>
    <dbReference type="NCBI Taxonomy" id="665912"/>
    <lineage>
        <taxon>Eukaryota</taxon>
        <taxon>Fungi</taxon>
        <taxon>Dikarya</taxon>
        <taxon>Ascomycota</taxon>
        <taxon>Pezizomycotina</taxon>
        <taxon>Dothideomycetes</taxon>
        <taxon>Pleosporomycetidae</taxon>
        <taxon>Pleosporales</taxon>
        <taxon>Pleosporineae</taxon>
        <taxon>Pleosporaceae</taxon>
        <taxon>Bipolaris</taxon>
    </lineage>
</organism>
<dbReference type="InterPro" id="IPR053185">
    <property type="entry name" value="SET_domain_protein"/>
</dbReference>
<dbReference type="AlphaFoldDB" id="M2QUK2"/>
<dbReference type="Proteomes" id="UP000016934">
    <property type="component" value="Unassembled WGS sequence"/>
</dbReference>
<dbReference type="EMBL" id="KB445654">
    <property type="protein sequence ID" value="EMD58819.1"/>
    <property type="molecule type" value="Genomic_DNA"/>
</dbReference>
<dbReference type="PANTHER" id="PTHR47332:SF2">
    <property type="entry name" value="SET-6"/>
    <property type="match status" value="1"/>
</dbReference>
<dbReference type="PROSITE" id="PS50280">
    <property type="entry name" value="SET"/>
    <property type="match status" value="1"/>
</dbReference>
<reference evidence="3" key="2">
    <citation type="journal article" date="2013" name="PLoS Genet.">
        <title>Comparative genome structure, secondary metabolite, and effector coding capacity across Cochliobolus pathogens.</title>
        <authorList>
            <person name="Condon B.J."/>
            <person name="Leng Y."/>
            <person name="Wu D."/>
            <person name="Bushley K.E."/>
            <person name="Ohm R.A."/>
            <person name="Otillar R."/>
            <person name="Martin J."/>
            <person name="Schackwitz W."/>
            <person name="Grimwood J."/>
            <person name="MohdZainudin N."/>
            <person name="Xue C."/>
            <person name="Wang R."/>
            <person name="Manning V.A."/>
            <person name="Dhillon B."/>
            <person name="Tu Z.J."/>
            <person name="Steffenson B.J."/>
            <person name="Salamov A."/>
            <person name="Sun H."/>
            <person name="Lowry S."/>
            <person name="LaButti K."/>
            <person name="Han J."/>
            <person name="Copeland A."/>
            <person name="Lindquist E."/>
            <person name="Barry K."/>
            <person name="Schmutz J."/>
            <person name="Baker S.E."/>
            <person name="Ciuffetti L.M."/>
            <person name="Grigoriev I.V."/>
            <person name="Zhong S."/>
            <person name="Turgeon B.G."/>
        </authorList>
    </citation>
    <scope>NUCLEOTIDE SEQUENCE [LARGE SCALE GENOMIC DNA]</scope>
    <source>
        <strain evidence="3">ND90Pr / ATCC 201652</strain>
    </source>
</reference>
<dbReference type="OrthoDB" id="265717at2759"/>
<evidence type="ECO:0000313" key="2">
    <source>
        <dbReference type="EMBL" id="EMD58819.1"/>
    </source>
</evidence>
<dbReference type="SUPFAM" id="SSF82199">
    <property type="entry name" value="SET domain"/>
    <property type="match status" value="1"/>
</dbReference>
<sequence length="338" mass="37749">MVVSDGAIPTPPEGNEYYEVRKIPGKGYGCFALAPIPRGTRILEDDPLLAIPFGACLKSDIEDAAARLTPEQKKLYFSLHSGHGQDPKQWPSKIHGSVDPRERQRIEEQHAARIGNEATWMSIFQINCMEMGKGAAVFPHAARFNHSCNPNACFSWNASITKETIHVMNDVAAGKEITISYCDMIHDKPSRAYELKHYGFVCDCPACAGDENDETSFAHQSAVRRFLLQELEHETRMWRGAMLLEGIQQPQFVNKLLQLAALHGLEGDYTARLAAVYLDIALVCEHQNDLGMAKAAAVKAGQVKKDCQGVDFPNYEHYIEVLDRIKTKLALRETEHNV</sequence>
<reference evidence="2 3" key="1">
    <citation type="journal article" date="2012" name="PLoS Pathog.">
        <title>Diverse lifestyles and strategies of plant pathogenesis encoded in the genomes of eighteen Dothideomycetes fungi.</title>
        <authorList>
            <person name="Ohm R.A."/>
            <person name="Feau N."/>
            <person name="Henrissat B."/>
            <person name="Schoch C.L."/>
            <person name="Horwitz B.A."/>
            <person name="Barry K.W."/>
            <person name="Condon B.J."/>
            <person name="Copeland A.C."/>
            <person name="Dhillon B."/>
            <person name="Glaser F."/>
            <person name="Hesse C.N."/>
            <person name="Kosti I."/>
            <person name="LaButti K."/>
            <person name="Lindquist E.A."/>
            <person name="Lucas S."/>
            <person name="Salamov A.A."/>
            <person name="Bradshaw R.E."/>
            <person name="Ciuffetti L."/>
            <person name="Hamelin R.C."/>
            <person name="Kema G.H.J."/>
            <person name="Lawrence C."/>
            <person name="Scott J.A."/>
            <person name="Spatafora J.W."/>
            <person name="Turgeon B.G."/>
            <person name="de Wit P.J.G.M."/>
            <person name="Zhong S."/>
            <person name="Goodwin S.B."/>
            <person name="Grigoriev I.V."/>
        </authorList>
    </citation>
    <scope>NUCLEOTIDE SEQUENCE [LARGE SCALE GENOMIC DNA]</scope>
    <source>
        <strain evidence="3">ND90Pr / ATCC 201652</strain>
    </source>
</reference>
<gene>
    <name evidence="2" type="ORF">COCSADRAFT_348193</name>
</gene>
<dbReference type="Pfam" id="PF00856">
    <property type="entry name" value="SET"/>
    <property type="match status" value="1"/>
</dbReference>
<dbReference type="CDD" id="cd20071">
    <property type="entry name" value="SET_SMYD"/>
    <property type="match status" value="1"/>
</dbReference>
<accession>M2QUK2</accession>
<evidence type="ECO:0000313" key="3">
    <source>
        <dbReference type="Proteomes" id="UP000016934"/>
    </source>
</evidence>
<protein>
    <recommendedName>
        <fullName evidence="1">SET domain-containing protein</fullName>
    </recommendedName>
</protein>
<dbReference type="Gene3D" id="2.170.270.10">
    <property type="entry name" value="SET domain"/>
    <property type="match status" value="1"/>
</dbReference>
<dbReference type="HOGENOM" id="CLU_028281_0_3_1"/>
<dbReference type="STRING" id="665912.M2QUK2"/>
<dbReference type="OMA" id="KGYGCFA"/>
<dbReference type="RefSeq" id="XP_007705309.1">
    <property type="nucleotide sequence ID" value="XM_007707119.1"/>
</dbReference>
<evidence type="ECO:0000259" key="1">
    <source>
        <dbReference type="PROSITE" id="PS50280"/>
    </source>
</evidence>
<dbReference type="PANTHER" id="PTHR47332">
    <property type="entry name" value="SET DOMAIN-CONTAINING PROTEIN 5"/>
    <property type="match status" value="1"/>
</dbReference>
<proteinExistence type="predicted"/>
<dbReference type="InterPro" id="IPR001214">
    <property type="entry name" value="SET_dom"/>
</dbReference>
<dbReference type="GeneID" id="19137882"/>
<dbReference type="eggNOG" id="KOG2084">
    <property type="taxonomic scope" value="Eukaryota"/>
</dbReference>